<organism evidence="4 5">
    <name type="scientific">Tuber borchii</name>
    <name type="common">White truffle</name>
    <dbReference type="NCBI Taxonomy" id="42251"/>
    <lineage>
        <taxon>Eukaryota</taxon>
        <taxon>Fungi</taxon>
        <taxon>Dikarya</taxon>
        <taxon>Ascomycota</taxon>
        <taxon>Pezizomycotina</taxon>
        <taxon>Pezizomycetes</taxon>
        <taxon>Pezizales</taxon>
        <taxon>Tuberaceae</taxon>
        <taxon>Tuber</taxon>
    </lineage>
</organism>
<keyword evidence="1" id="KW-0479">Metal-binding</keyword>
<keyword evidence="1" id="KW-0812">Transmembrane</keyword>
<feature type="compositionally biased region" description="Basic and acidic residues" evidence="2">
    <location>
        <begin position="340"/>
        <end position="358"/>
    </location>
</feature>
<comment type="caution">
    <text evidence="1">Lacks conserved residue(s) required for the propagation of feature annotation.</text>
</comment>
<protein>
    <recommendedName>
        <fullName evidence="1">Endoplasmic reticulum junction formation protein lunapark</fullName>
    </recommendedName>
</protein>
<dbReference type="Pfam" id="PF10058">
    <property type="entry name" value="Zn_ribbon_10"/>
    <property type="match status" value="1"/>
</dbReference>
<feature type="compositionally biased region" description="Basic and acidic residues" evidence="2">
    <location>
        <begin position="383"/>
        <end position="392"/>
    </location>
</feature>
<dbReference type="GO" id="GO:0071788">
    <property type="term" value="P:endoplasmic reticulum tubular network maintenance"/>
    <property type="evidence" value="ECO:0007669"/>
    <property type="project" value="UniProtKB-UniRule"/>
</dbReference>
<evidence type="ECO:0000313" key="5">
    <source>
        <dbReference type="Proteomes" id="UP000244722"/>
    </source>
</evidence>
<evidence type="ECO:0000259" key="3">
    <source>
        <dbReference type="Pfam" id="PF10058"/>
    </source>
</evidence>
<dbReference type="GO" id="GO:0008270">
    <property type="term" value="F:zinc ion binding"/>
    <property type="evidence" value="ECO:0007669"/>
    <property type="project" value="UniProtKB-KW"/>
</dbReference>
<reference evidence="4 5" key="1">
    <citation type="submission" date="2017-04" db="EMBL/GenBank/DDBJ databases">
        <title>Draft genome sequence of Tuber borchii Vittad., a whitish edible truffle.</title>
        <authorList>
            <consortium name="DOE Joint Genome Institute"/>
            <person name="Murat C."/>
            <person name="Kuo A."/>
            <person name="Barry K.W."/>
            <person name="Clum A."/>
            <person name="Dockter R.B."/>
            <person name="Fauchery L."/>
            <person name="Iotti M."/>
            <person name="Kohler A."/>
            <person name="Labutti K."/>
            <person name="Lindquist E.A."/>
            <person name="Lipzen A."/>
            <person name="Ohm R.A."/>
            <person name="Wang M."/>
            <person name="Grigoriev I.V."/>
            <person name="Zambonelli A."/>
            <person name="Martin F.M."/>
        </authorList>
    </citation>
    <scope>NUCLEOTIDE SEQUENCE [LARGE SCALE GENOMIC DNA]</scope>
    <source>
        <strain evidence="4 5">Tbo3840</strain>
    </source>
</reference>
<comment type="domain">
    <text evidence="1">The C4-type zinc finger motif is necessary both for its ER three-way tubular junction localization and formation.</text>
</comment>
<keyword evidence="1" id="KW-0256">Endoplasmic reticulum</keyword>
<comment type="function">
    <text evidence="1">Plays a role in determining ER morphology.</text>
</comment>
<feature type="compositionally biased region" description="Polar residues" evidence="2">
    <location>
        <begin position="168"/>
        <end position="184"/>
    </location>
</feature>
<comment type="similarity">
    <text evidence="1">Belongs to the lunapark family.</text>
</comment>
<keyword evidence="1" id="KW-1133">Transmembrane helix</keyword>
<feature type="compositionally biased region" description="Polar residues" evidence="2">
    <location>
        <begin position="239"/>
        <end position="264"/>
    </location>
</feature>
<sequence length="431" mass="47406">MVLFWPFSRRDDNSPDSFERILSKLASQIQTQTTKLTGLRQRSRRYKALFTLYTVIGYILYVVVIVLVVGWKEVGPVELSGVTGGPVCIWSIRKLFDLYYNYRIGNAEGVLEELQTKQNDTIEKLKAATKFSTTQSIIEKYGRGSSSGPPSPADTDRKQQQRPGEQGGSINQQLRQRPQGQSGLQGPAQVASPIAPSTTQQIQQQLIQQQMMAQQRAGLPPPAQMQLQPHPGIKPDTPEISSRPSPNASLPNLPQTQPSSQQLIQPEEATTPKWYDRLLDVIVGEDETSAKNRYALICGNCRMVNGLAPPGTTSLEDMEGWGCARCGTWNGSPPGQRRCAKSEGGTRRLTPDILDGGKAKGRRATRSPSPNPENARTTRSKARKEQELHSSSDEEDDTLEREVKPEGGSSDEEILEASQPKTKGGKASQKA</sequence>
<feature type="domain" description="Lunapark zinc ribbon" evidence="3">
    <location>
        <begin position="274"/>
        <end position="330"/>
    </location>
</feature>
<evidence type="ECO:0000256" key="2">
    <source>
        <dbReference type="SAM" id="MobiDB-lite"/>
    </source>
</evidence>
<dbReference type="STRING" id="42251.A0A2T6ZEI2"/>
<keyword evidence="5" id="KW-1185">Reference proteome</keyword>
<dbReference type="EMBL" id="NESQ01000335">
    <property type="protein sequence ID" value="PUU73895.1"/>
    <property type="molecule type" value="Genomic_DNA"/>
</dbReference>
<gene>
    <name evidence="4" type="ORF">B9Z19DRAFT_496561</name>
</gene>
<accession>A0A2T6ZEI2</accession>
<dbReference type="Proteomes" id="UP000244722">
    <property type="component" value="Unassembled WGS sequence"/>
</dbReference>
<feature type="compositionally biased region" description="Polar residues" evidence="2">
    <location>
        <begin position="366"/>
        <end position="377"/>
    </location>
</feature>
<feature type="region of interest" description="Disordered" evidence="2">
    <location>
        <begin position="138"/>
        <end position="269"/>
    </location>
</feature>
<feature type="compositionally biased region" description="Low complexity" evidence="2">
    <location>
        <begin position="200"/>
        <end position="215"/>
    </location>
</feature>
<keyword evidence="1" id="KW-0472">Membrane</keyword>
<dbReference type="PANTHER" id="PTHR22166:SF12">
    <property type="entry name" value="ENDOPLASMIC RETICULUM JUNCTION FORMATION PROTEIN LUNAPARK"/>
    <property type="match status" value="1"/>
</dbReference>
<dbReference type="InterPro" id="IPR019273">
    <property type="entry name" value="Lunapark_Znf"/>
</dbReference>
<proteinExistence type="inferred from homology"/>
<dbReference type="InterPro" id="IPR040115">
    <property type="entry name" value="Lnp"/>
</dbReference>
<keyword evidence="1" id="KW-0862">Zinc</keyword>
<dbReference type="GO" id="GO:1903373">
    <property type="term" value="P:positive regulation of endoplasmic reticulum tubular network organization"/>
    <property type="evidence" value="ECO:0007669"/>
    <property type="project" value="UniProtKB-UniRule"/>
</dbReference>
<dbReference type="OrthoDB" id="1725934at2759"/>
<comment type="subcellular location">
    <subcellularLocation>
        <location evidence="1">Endoplasmic reticulum membrane</location>
        <topology evidence="1">Multi-pass membrane protein</topology>
    </subcellularLocation>
</comment>
<feature type="transmembrane region" description="Helical" evidence="1">
    <location>
        <begin position="50"/>
        <end position="71"/>
    </location>
</feature>
<dbReference type="PANTHER" id="PTHR22166">
    <property type="entry name" value="ENDOPLASMIC RETICULUM JUNCTION FORMATION PROTEIN LUNAPARK"/>
    <property type="match status" value="1"/>
</dbReference>
<keyword evidence="1" id="KW-0863">Zinc-finger</keyword>
<name>A0A2T6ZEI2_TUBBO</name>
<feature type="region of interest" description="Disordered" evidence="2">
    <location>
        <begin position="328"/>
        <end position="431"/>
    </location>
</feature>
<dbReference type="AlphaFoldDB" id="A0A2T6ZEI2"/>
<dbReference type="GO" id="GO:0098826">
    <property type="term" value="C:endoplasmic reticulum tubular network membrane"/>
    <property type="evidence" value="ECO:0007669"/>
    <property type="project" value="UniProtKB-UniRule"/>
</dbReference>
<evidence type="ECO:0000256" key="1">
    <source>
        <dbReference type="RuleBase" id="RU367073"/>
    </source>
</evidence>
<comment type="caution">
    <text evidence="4">The sequence shown here is derived from an EMBL/GenBank/DDBJ whole genome shotgun (WGS) entry which is preliminary data.</text>
</comment>
<evidence type="ECO:0000313" key="4">
    <source>
        <dbReference type="EMBL" id="PUU73895.1"/>
    </source>
</evidence>